<proteinExistence type="predicted"/>
<dbReference type="GO" id="GO:0016692">
    <property type="term" value="F:NADH peroxidase activity"/>
    <property type="evidence" value="ECO:0007669"/>
    <property type="project" value="UniProtKB-EC"/>
</dbReference>
<evidence type="ECO:0000256" key="1">
    <source>
        <dbReference type="ARBA" id="ARBA00001965"/>
    </source>
</evidence>
<dbReference type="PANTHER" id="PTHR43865:SF1">
    <property type="entry name" value="RUBRERYTHRIN-RELATED"/>
    <property type="match status" value="1"/>
</dbReference>
<dbReference type="GO" id="GO:0005506">
    <property type="term" value="F:iron ion binding"/>
    <property type="evidence" value="ECO:0007669"/>
    <property type="project" value="InterPro"/>
</dbReference>
<gene>
    <name evidence="8" type="primary">rbr1</name>
    <name evidence="8" type="ORF">NCTC13079_01519</name>
</gene>
<dbReference type="Gene3D" id="2.20.28.10">
    <property type="match status" value="1"/>
</dbReference>
<dbReference type="NCBIfam" id="NF045767">
    <property type="entry name" value="RuberyRbr"/>
    <property type="match status" value="1"/>
</dbReference>
<evidence type="ECO:0000259" key="6">
    <source>
        <dbReference type="PROSITE" id="PS50903"/>
    </source>
</evidence>
<dbReference type="PANTHER" id="PTHR43865">
    <property type="entry name" value="RUBRERYTHRIN-RELATED"/>
    <property type="match status" value="1"/>
</dbReference>
<dbReference type="PROSITE" id="PS50903">
    <property type="entry name" value="RUBREDOXIN_LIKE"/>
    <property type="match status" value="1"/>
</dbReference>
<name>A0A448V3D2_9FIRM</name>
<dbReference type="PROSITE" id="PS50905">
    <property type="entry name" value="FERRITIN_LIKE"/>
    <property type="match status" value="1"/>
</dbReference>
<dbReference type="CDD" id="cd01041">
    <property type="entry name" value="Rubrerythrin"/>
    <property type="match status" value="1"/>
</dbReference>
<keyword evidence="8" id="KW-0560">Oxidoreductase</keyword>
<dbReference type="Proteomes" id="UP000269544">
    <property type="component" value="Chromosome"/>
</dbReference>
<feature type="domain" description="Rubredoxin-like" evidence="6">
    <location>
        <begin position="155"/>
        <end position="189"/>
    </location>
</feature>
<evidence type="ECO:0000256" key="5">
    <source>
        <dbReference type="ARBA" id="ARBA00023004"/>
    </source>
</evidence>
<keyword evidence="8" id="KW-0575">Peroxidase</keyword>
<dbReference type="SUPFAM" id="SSF57802">
    <property type="entry name" value="Rubredoxin-like"/>
    <property type="match status" value="1"/>
</dbReference>
<dbReference type="Gene3D" id="1.20.1260.10">
    <property type="match status" value="1"/>
</dbReference>
<evidence type="ECO:0000259" key="7">
    <source>
        <dbReference type="PROSITE" id="PS50905"/>
    </source>
</evidence>
<dbReference type="InterPro" id="IPR048574">
    <property type="entry name" value="RUBY_RBDX"/>
</dbReference>
<dbReference type="FunFam" id="2.20.28.10:FF:000018">
    <property type="entry name" value="Rubrerythrin"/>
    <property type="match status" value="1"/>
</dbReference>
<dbReference type="SUPFAM" id="SSF47240">
    <property type="entry name" value="Ferritin-like"/>
    <property type="match status" value="1"/>
</dbReference>
<evidence type="ECO:0000256" key="4">
    <source>
        <dbReference type="ARBA" id="ARBA00022982"/>
    </source>
</evidence>
<dbReference type="InterPro" id="IPR003251">
    <property type="entry name" value="Rr_diiron-bd_dom"/>
</dbReference>
<keyword evidence="4" id="KW-0249">Electron transport</keyword>
<evidence type="ECO:0000256" key="3">
    <source>
        <dbReference type="ARBA" id="ARBA00022723"/>
    </source>
</evidence>
<dbReference type="RefSeq" id="WP_126466209.1">
    <property type="nucleotide sequence ID" value="NZ_JAUSWF010000004.1"/>
</dbReference>
<dbReference type="InterPro" id="IPR009040">
    <property type="entry name" value="Ferritin-like_diiron"/>
</dbReference>
<evidence type="ECO:0000256" key="2">
    <source>
        <dbReference type="ARBA" id="ARBA00022448"/>
    </source>
</evidence>
<feature type="domain" description="Ferritin-like diiron" evidence="7">
    <location>
        <begin position="2"/>
        <end position="148"/>
    </location>
</feature>
<dbReference type="OrthoDB" id="9799749at2"/>
<dbReference type="Pfam" id="PF21349">
    <property type="entry name" value="RUBY_RBDX"/>
    <property type="match status" value="1"/>
</dbReference>
<sequence length="193" mass="22358">MTLKGSKTAVNLLTSFAGESQANMRYTMYAKQAEKDASIQIRNIFEETARNEREHAKRFYKFLTAEMTHEELNVDWNFPVTYADTAANLEAAIAGENDEATDMYPTFAKIAKEEGFDEVAEAFTEISEVEEKHRDRYKKLLDNVKNDRLFERDEVVLWKCNNCGYIHEGKTAPDVCPACVHPQKWFELFKETY</sequence>
<keyword evidence="9" id="KW-1185">Reference proteome</keyword>
<dbReference type="AlphaFoldDB" id="A0A448V3D2"/>
<comment type="cofactor">
    <cofactor evidence="1">
        <name>Fe(3+)</name>
        <dbReference type="ChEBI" id="CHEBI:29034"/>
    </cofactor>
</comment>
<evidence type="ECO:0000313" key="9">
    <source>
        <dbReference type="Proteomes" id="UP000269544"/>
    </source>
</evidence>
<dbReference type="InterPro" id="IPR052364">
    <property type="entry name" value="Rubrerythrin"/>
</dbReference>
<dbReference type="EMBL" id="LR134523">
    <property type="protein sequence ID" value="VEJ36314.1"/>
    <property type="molecule type" value="Genomic_DNA"/>
</dbReference>
<dbReference type="CDD" id="cd00729">
    <property type="entry name" value="rubredoxin_SM"/>
    <property type="match status" value="1"/>
</dbReference>
<keyword evidence="5" id="KW-0408">Iron</keyword>
<dbReference type="InterPro" id="IPR009078">
    <property type="entry name" value="Ferritin-like_SF"/>
</dbReference>
<dbReference type="EC" id="1.11.1.1" evidence="8"/>
<dbReference type="Pfam" id="PF02915">
    <property type="entry name" value="Rubrerythrin"/>
    <property type="match status" value="1"/>
</dbReference>
<evidence type="ECO:0000313" key="8">
    <source>
        <dbReference type="EMBL" id="VEJ36314.1"/>
    </source>
</evidence>
<protein>
    <submittedName>
        <fullName evidence="8">NADH peroxidase</fullName>
        <ecNumber evidence="8">1.11.1.1</ecNumber>
    </submittedName>
</protein>
<accession>A0A448V3D2</accession>
<reference evidence="8 9" key="1">
    <citation type="submission" date="2018-12" db="EMBL/GenBank/DDBJ databases">
        <authorList>
            <consortium name="Pathogen Informatics"/>
        </authorList>
    </citation>
    <scope>NUCLEOTIDE SEQUENCE [LARGE SCALE GENOMIC DNA]</scope>
    <source>
        <strain evidence="8 9">NCTC13079</strain>
    </source>
</reference>
<organism evidence="8 9">
    <name type="scientific">Aedoeadaptatus ivorii</name>
    <dbReference type="NCBI Taxonomy" id="54006"/>
    <lineage>
        <taxon>Bacteria</taxon>
        <taxon>Bacillati</taxon>
        <taxon>Bacillota</taxon>
        <taxon>Tissierellia</taxon>
        <taxon>Tissierellales</taxon>
        <taxon>Peptoniphilaceae</taxon>
        <taxon>Aedoeadaptatus</taxon>
    </lineage>
</organism>
<keyword evidence="2" id="KW-0813">Transport</keyword>
<keyword evidence="3" id="KW-0479">Metal-binding</keyword>
<dbReference type="KEGG" id="piv:NCTC13079_01519"/>
<dbReference type="InterPro" id="IPR024934">
    <property type="entry name" value="Rubredoxin-like_dom"/>
</dbReference>
<dbReference type="InterPro" id="IPR012347">
    <property type="entry name" value="Ferritin-like"/>
</dbReference>